<accession>A0A101MCU5</accession>
<feature type="compositionally biased region" description="Polar residues" evidence="1">
    <location>
        <begin position="18"/>
        <end position="37"/>
    </location>
</feature>
<evidence type="ECO:0000256" key="1">
    <source>
        <dbReference type="SAM" id="MobiDB-lite"/>
    </source>
</evidence>
<dbReference type="EMBL" id="LLXE01000299">
    <property type="protein sequence ID" value="KUM58217.1"/>
    <property type="molecule type" value="Genomic_DNA"/>
</dbReference>
<feature type="compositionally biased region" description="Basic and acidic residues" evidence="1">
    <location>
        <begin position="38"/>
        <end position="47"/>
    </location>
</feature>
<reference evidence="2 3" key="1">
    <citation type="submission" date="2015-10" db="EMBL/GenBank/DDBJ databases">
        <title>Genome sequencing of Penicillium freii.</title>
        <authorList>
            <person name="Nguyen H.D."/>
            <person name="Visagie C.M."/>
            <person name="Seifert K.A."/>
        </authorList>
    </citation>
    <scope>NUCLEOTIDE SEQUENCE [LARGE SCALE GENOMIC DNA]</scope>
    <source>
        <strain evidence="2 3">DAOM 242723</strain>
    </source>
</reference>
<protein>
    <submittedName>
        <fullName evidence="2">Uncharacterized protein</fullName>
    </submittedName>
</protein>
<feature type="compositionally biased region" description="Polar residues" evidence="1">
    <location>
        <begin position="1"/>
        <end position="11"/>
    </location>
</feature>
<gene>
    <name evidence="2" type="ORF">ACN42_g8937</name>
</gene>
<evidence type="ECO:0000313" key="2">
    <source>
        <dbReference type="EMBL" id="KUM58217.1"/>
    </source>
</evidence>
<comment type="caution">
    <text evidence="2">The sequence shown here is derived from an EMBL/GenBank/DDBJ whole genome shotgun (WGS) entry which is preliminary data.</text>
</comment>
<dbReference type="AlphaFoldDB" id="A0A101MCU5"/>
<proteinExistence type="predicted"/>
<name>A0A101MCU5_PENFR</name>
<organism evidence="2 3">
    <name type="scientific">Penicillium freii</name>
    <dbReference type="NCBI Taxonomy" id="48697"/>
    <lineage>
        <taxon>Eukaryota</taxon>
        <taxon>Fungi</taxon>
        <taxon>Dikarya</taxon>
        <taxon>Ascomycota</taxon>
        <taxon>Pezizomycotina</taxon>
        <taxon>Eurotiomycetes</taxon>
        <taxon>Eurotiomycetidae</taxon>
        <taxon>Eurotiales</taxon>
        <taxon>Aspergillaceae</taxon>
        <taxon>Penicillium</taxon>
    </lineage>
</organism>
<sequence length="109" mass="12365">MSDRTTANPTNGQGGQGSNEIRQTESTSENAANLNSEHNNDSPERRQQIRQQIRQQELDLVYYRKFLEDLVAVMRDAHSDSVAQLVLLIRSGASNEDIHNTLRRVQDES</sequence>
<keyword evidence="3" id="KW-1185">Reference proteome</keyword>
<evidence type="ECO:0000313" key="3">
    <source>
        <dbReference type="Proteomes" id="UP000055045"/>
    </source>
</evidence>
<dbReference type="Proteomes" id="UP000055045">
    <property type="component" value="Unassembled WGS sequence"/>
</dbReference>
<feature type="region of interest" description="Disordered" evidence="1">
    <location>
        <begin position="1"/>
        <end position="50"/>
    </location>
</feature>